<gene>
    <name evidence="1" type="ORF">GOP47_0023417</name>
</gene>
<dbReference type="Proteomes" id="UP000886520">
    <property type="component" value="Chromosome 23"/>
</dbReference>
<evidence type="ECO:0000313" key="1">
    <source>
        <dbReference type="EMBL" id="KAI5060912.1"/>
    </source>
</evidence>
<reference evidence="1" key="1">
    <citation type="submission" date="2021-01" db="EMBL/GenBank/DDBJ databases">
        <title>Adiantum capillus-veneris genome.</title>
        <authorList>
            <person name="Fang Y."/>
            <person name="Liao Q."/>
        </authorList>
    </citation>
    <scope>NUCLEOTIDE SEQUENCE</scope>
    <source>
        <strain evidence="1">H3</strain>
        <tissue evidence="1">Leaf</tissue>
    </source>
</reference>
<comment type="caution">
    <text evidence="1">The sequence shown here is derived from an EMBL/GenBank/DDBJ whole genome shotgun (WGS) entry which is preliminary data.</text>
</comment>
<dbReference type="AlphaFoldDB" id="A0A9D4U4H3"/>
<evidence type="ECO:0000313" key="2">
    <source>
        <dbReference type="Proteomes" id="UP000886520"/>
    </source>
</evidence>
<sequence>MEQHIQQPQSMETSANQSSYDANSSLLITVKTVGVRLELIGHFKDFPCYMDDADNRYLKSKQNALKSPTIQVVEVEEATNMANSQKNLMEDCLGSVYMKLKPGSKLDIIKLRRQDLPEVSSCRVTVHLIKSNYKDKNCSSLYRDMEGRWYKAKTPQQATEEPDQCFIAHEDGSKLGYKYMSTSGNIYRLIMSLPLASNADTVVAQNREITQETRPTIINLPKNEDTVSRKEFLEAMCK</sequence>
<protein>
    <submittedName>
        <fullName evidence="1">Uncharacterized protein</fullName>
    </submittedName>
</protein>
<name>A0A9D4U4H3_ADICA</name>
<proteinExistence type="predicted"/>
<organism evidence="1 2">
    <name type="scientific">Adiantum capillus-veneris</name>
    <name type="common">Maidenhair fern</name>
    <dbReference type="NCBI Taxonomy" id="13818"/>
    <lineage>
        <taxon>Eukaryota</taxon>
        <taxon>Viridiplantae</taxon>
        <taxon>Streptophyta</taxon>
        <taxon>Embryophyta</taxon>
        <taxon>Tracheophyta</taxon>
        <taxon>Polypodiopsida</taxon>
        <taxon>Polypodiidae</taxon>
        <taxon>Polypodiales</taxon>
        <taxon>Pteridineae</taxon>
        <taxon>Pteridaceae</taxon>
        <taxon>Vittarioideae</taxon>
        <taxon>Adiantum</taxon>
    </lineage>
</organism>
<dbReference type="EMBL" id="JABFUD020000023">
    <property type="protein sequence ID" value="KAI5060912.1"/>
    <property type="molecule type" value="Genomic_DNA"/>
</dbReference>
<accession>A0A9D4U4H3</accession>
<keyword evidence="2" id="KW-1185">Reference proteome</keyword>